<dbReference type="PANTHER" id="PTHR47723">
    <property type="entry name" value="OS05G0353850 PROTEIN"/>
    <property type="match status" value="1"/>
</dbReference>
<organism evidence="2 3">
    <name type="scientific">Dendrobium thyrsiflorum</name>
    <name type="common">Pinecone-like raceme dendrobium</name>
    <name type="synonym">Orchid</name>
    <dbReference type="NCBI Taxonomy" id="117978"/>
    <lineage>
        <taxon>Eukaryota</taxon>
        <taxon>Viridiplantae</taxon>
        <taxon>Streptophyta</taxon>
        <taxon>Embryophyta</taxon>
        <taxon>Tracheophyta</taxon>
        <taxon>Spermatophyta</taxon>
        <taxon>Magnoliopsida</taxon>
        <taxon>Liliopsida</taxon>
        <taxon>Asparagales</taxon>
        <taxon>Orchidaceae</taxon>
        <taxon>Epidendroideae</taxon>
        <taxon>Malaxideae</taxon>
        <taxon>Dendrobiinae</taxon>
        <taxon>Dendrobium</taxon>
    </lineage>
</organism>
<proteinExistence type="predicted"/>
<dbReference type="Pfam" id="PF13456">
    <property type="entry name" value="RVT_3"/>
    <property type="match status" value="1"/>
</dbReference>
<evidence type="ECO:0000259" key="1">
    <source>
        <dbReference type="Pfam" id="PF13456"/>
    </source>
</evidence>
<name>A0ABD0V681_DENTH</name>
<dbReference type="EMBL" id="JANQDX010000010">
    <property type="protein sequence ID" value="KAL0917908.1"/>
    <property type="molecule type" value="Genomic_DNA"/>
</dbReference>
<dbReference type="InterPro" id="IPR053151">
    <property type="entry name" value="RNase_H-like"/>
</dbReference>
<evidence type="ECO:0000313" key="2">
    <source>
        <dbReference type="EMBL" id="KAL0917908.1"/>
    </source>
</evidence>
<gene>
    <name evidence="2" type="ORF">M5K25_013014</name>
</gene>
<dbReference type="PANTHER" id="PTHR47723:SF19">
    <property type="entry name" value="POLYNUCLEOTIDYL TRANSFERASE, RIBONUCLEASE H-LIKE SUPERFAMILY PROTEIN"/>
    <property type="match status" value="1"/>
</dbReference>
<accession>A0ABD0V681</accession>
<dbReference type="InterPro" id="IPR002156">
    <property type="entry name" value="RNaseH_domain"/>
</dbReference>
<comment type="caution">
    <text evidence="2">The sequence shown here is derived from an EMBL/GenBank/DDBJ whole genome shotgun (WGS) entry which is preliminary data.</text>
</comment>
<dbReference type="SUPFAM" id="SSF53098">
    <property type="entry name" value="Ribonuclease H-like"/>
    <property type="match status" value="1"/>
</dbReference>
<dbReference type="Gene3D" id="3.30.420.10">
    <property type="entry name" value="Ribonuclease H-like superfamily/Ribonuclease H"/>
    <property type="match status" value="1"/>
</dbReference>
<keyword evidence="3" id="KW-1185">Reference proteome</keyword>
<dbReference type="InterPro" id="IPR012337">
    <property type="entry name" value="RNaseH-like_sf"/>
</dbReference>
<protein>
    <recommendedName>
        <fullName evidence="1">RNase H type-1 domain-containing protein</fullName>
    </recommendedName>
</protein>
<sequence length="150" mass="17655">MVFGFFGLHWDIYQLELLVVQSLSWFLKKWMLEYKGIIMEGDNANVIKFLQGSLNKANGRLVDNLWEDLTFLKDFNYAIFNHVNRECNKLADLCANIALSYNFIWDDFNFDSIPPFFLLLKEECDAIGYNFDFTTMLDVISTSTKYEVRL</sequence>
<dbReference type="AlphaFoldDB" id="A0ABD0V681"/>
<feature type="domain" description="RNase H type-1" evidence="1">
    <location>
        <begin position="30"/>
        <end position="97"/>
    </location>
</feature>
<dbReference type="InterPro" id="IPR036397">
    <property type="entry name" value="RNaseH_sf"/>
</dbReference>
<reference evidence="2 3" key="1">
    <citation type="journal article" date="2024" name="Plant Biotechnol. J.">
        <title>Dendrobium thyrsiflorum genome and its molecular insights into genes involved in important horticultural traits.</title>
        <authorList>
            <person name="Chen B."/>
            <person name="Wang J.Y."/>
            <person name="Zheng P.J."/>
            <person name="Li K.L."/>
            <person name="Liang Y.M."/>
            <person name="Chen X.F."/>
            <person name="Zhang C."/>
            <person name="Zhao X."/>
            <person name="He X."/>
            <person name="Zhang G.Q."/>
            <person name="Liu Z.J."/>
            <person name="Xu Q."/>
        </authorList>
    </citation>
    <scope>NUCLEOTIDE SEQUENCE [LARGE SCALE GENOMIC DNA]</scope>
    <source>
        <strain evidence="2">GZMU011</strain>
    </source>
</reference>
<evidence type="ECO:0000313" key="3">
    <source>
        <dbReference type="Proteomes" id="UP001552299"/>
    </source>
</evidence>
<dbReference type="Proteomes" id="UP001552299">
    <property type="component" value="Unassembled WGS sequence"/>
</dbReference>